<keyword evidence="12" id="KW-1185">Reference proteome</keyword>
<evidence type="ECO:0000256" key="9">
    <source>
        <dbReference type="ARBA" id="ARBA00023303"/>
    </source>
</evidence>
<dbReference type="Proteomes" id="UP000179627">
    <property type="component" value="Unassembled WGS sequence"/>
</dbReference>
<evidence type="ECO:0000313" key="11">
    <source>
        <dbReference type="EMBL" id="OHV45991.1"/>
    </source>
</evidence>
<dbReference type="PANTHER" id="PTHR30266">
    <property type="entry name" value="MECHANOSENSITIVE CHANNEL MSCL"/>
    <property type="match status" value="1"/>
</dbReference>
<proteinExistence type="inferred from homology"/>
<dbReference type="Pfam" id="PF01741">
    <property type="entry name" value="MscL"/>
    <property type="match status" value="1"/>
</dbReference>
<evidence type="ECO:0000256" key="5">
    <source>
        <dbReference type="ARBA" id="ARBA00022692"/>
    </source>
</evidence>
<dbReference type="HAMAP" id="MF_00115">
    <property type="entry name" value="MscL"/>
    <property type="match status" value="1"/>
</dbReference>
<dbReference type="Gene3D" id="1.10.1200.120">
    <property type="entry name" value="Large-conductance mechanosensitive channel, MscL, domain 1"/>
    <property type="match status" value="1"/>
</dbReference>
<comment type="subcellular location">
    <subcellularLocation>
        <location evidence="1 10">Cell membrane</location>
        <topology evidence="1 10">Multi-pass membrane protein</topology>
    </subcellularLocation>
</comment>
<keyword evidence="4 10" id="KW-1003">Cell membrane</keyword>
<keyword evidence="5 10" id="KW-0812">Transmembrane</keyword>
<dbReference type="InterPro" id="IPR001185">
    <property type="entry name" value="MS_channel"/>
</dbReference>
<keyword evidence="9 10" id="KW-0407">Ion channel</keyword>
<evidence type="ECO:0000256" key="8">
    <source>
        <dbReference type="ARBA" id="ARBA00023136"/>
    </source>
</evidence>
<dbReference type="PANTHER" id="PTHR30266:SF2">
    <property type="entry name" value="LARGE-CONDUCTANCE MECHANOSENSITIVE CHANNEL"/>
    <property type="match status" value="1"/>
</dbReference>
<feature type="transmembrane region" description="Helical" evidence="10">
    <location>
        <begin position="72"/>
        <end position="91"/>
    </location>
</feature>
<dbReference type="SUPFAM" id="SSF81330">
    <property type="entry name" value="Gated mechanosensitive channel"/>
    <property type="match status" value="1"/>
</dbReference>
<keyword evidence="7 10" id="KW-0406">Ion transport</keyword>
<dbReference type="NCBIfam" id="TIGR00220">
    <property type="entry name" value="mscL"/>
    <property type="match status" value="1"/>
</dbReference>
<dbReference type="PROSITE" id="PS01327">
    <property type="entry name" value="MSCL"/>
    <property type="match status" value="1"/>
</dbReference>
<reference evidence="12" key="1">
    <citation type="submission" date="2016-07" db="EMBL/GenBank/DDBJ databases">
        <title>Sequence Frankia sp. strain CcI1.17.</title>
        <authorList>
            <person name="Ghodhbane-Gtari F."/>
            <person name="Swanson E."/>
            <person name="Gueddou A."/>
            <person name="Morris K."/>
            <person name="Hezbri K."/>
            <person name="Ktari A."/>
            <person name="Nouioui I."/>
            <person name="Abebe-Akele F."/>
            <person name="Simpson S."/>
            <person name="Thomas K."/>
            <person name="Gtari M."/>
            <person name="Tisa L.S."/>
            <person name="Hurst S."/>
        </authorList>
    </citation>
    <scope>NUCLEOTIDE SEQUENCE [LARGE SCALE GENOMIC DNA]</scope>
    <source>
        <strain evidence="12">Cc1.17</strain>
    </source>
</reference>
<evidence type="ECO:0000256" key="7">
    <source>
        <dbReference type="ARBA" id="ARBA00023065"/>
    </source>
</evidence>
<protein>
    <recommendedName>
        <fullName evidence="10">Large-conductance mechanosensitive channel</fullName>
    </recommendedName>
</protein>
<comment type="subunit">
    <text evidence="10">Homopentamer.</text>
</comment>
<organism evidence="11 12">
    <name type="scientific">Parafrankia colletiae</name>
    <dbReference type="NCBI Taxonomy" id="573497"/>
    <lineage>
        <taxon>Bacteria</taxon>
        <taxon>Bacillati</taxon>
        <taxon>Actinomycetota</taxon>
        <taxon>Actinomycetes</taxon>
        <taxon>Frankiales</taxon>
        <taxon>Frankiaceae</taxon>
        <taxon>Parafrankia</taxon>
    </lineage>
</organism>
<comment type="function">
    <text evidence="10">Channel that opens in response to stretch forces in the membrane lipid bilayer. May participate in the regulation of osmotic pressure changes within the cell.</text>
</comment>
<sequence>MRGFKQFLMRGNIVDLAIAVVIGTAFTAVVTSLVKNLFTPLIAAIGGEPNFDGLTFKINGSVFRYGTFINDVLAFLIVAATIYFLVVLPIAKANELRRRGEPQPVEEEPVISDEARLLIEIRDLLASGRPTGMAPPQQR</sequence>
<keyword evidence="8 10" id="KW-0472">Membrane</keyword>
<evidence type="ECO:0000256" key="10">
    <source>
        <dbReference type="HAMAP-Rule" id="MF_00115"/>
    </source>
</evidence>
<evidence type="ECO:0000256" key="4">
    <source>
        <dbReference type="ARBA" id="ARBA00022475"/>
    </source>
</evidence>
<dbReference type="EMBL" id="MBLM01000003">
    <property type="protein sequence ID" value="OHV45991.1"/>
    <property type="molecule type" value="Genomic_DNA"/>
</dbReference>
<dbReference type="AlphaFoldDB" id="A0A1S1RJN1"/>
<comment type="caution">
    <text evidence="11">The sequence shown here is derived from an EMBL/GenBank/DDBJ whole genome shotgun (WGS) entry which is preliminary data.</text>
</comment>
<evidence type="ECO:0000256" key="6">
    <source>
        <dbReference type="ARBA" id="ARBA00022989"/>
    </source>
</evidence>
<dbReference type="InterPro" id="IPR019823">
    <property type="entry name" value="Mechanosensitive_channel_CS"/>
</dbReference>
<keyword evidence="6 10" id="KW-1133">Transmembrane helix</keyword>
<dbReference type="GO" id="GO:0008381">
    <property type="term" value="F:mechanosensitive monoatomic ion channel activity"/>
    <property type="evidence" value="ECO:0007669"/>
    <property type="project" value="UniProtKB-UniRule"/>
</dbReference>
<feature type="transmembrane region" description="Helical" evidence="10">
    <location>
        <begin position="12"/>
        <end position="34"/>
    </location>
</feature>
<dbReference type="GO" id="GO:0005886">
    <property type="term" value="C:plasma membrane"/>
    <property type="evidence" value="ECO:0007669"/>
    <property type="project" value="UniProtKB-SubCell"/>
</dbReference>
<gene>
    <name evidence="10" type="primary">mscL</name>
    <name evidence="11" type="ORF">CC117_09075</name>
</gene>
<evidence type="ECO:0000256" key="2">
    <source>
        <dbReference type="ARBA" id="ARBA00007254"/>
    </source>
</evidence>
<evidence type="ECO:0000256" key="3">
    <source>
        <dbReference type="ARBA" id="ARBA00022448"/>
    </source>
</evidence>
<evidence type="ECO:0000256" key="1">
    <source>
        <dbReference type="ARBA" id="ARBA00004651"/>
    </source>
</evidence>
<evidence type="ECO:0000313" key="12">
    <source>
        <dbReference type="Proteomes" id="UP000179627"/>
    </source>
</evidence>
<dbReference type="InterPro" id="IPR036019">
    <property type="entry name" value="MscL_channel"/>
</dbReference>
<name>A0A1S1RJN1_9ACTN</name>
<dbReference type="InterPro" id="IPR037673">
    <property type="entry name" value="MSC/AndL"/>
</dbReference>
<dbReference type="PRINTS" id="PR01264">
    <property type="entry name" value="MECHCHANNEL"/>
</dbReference>
<dbReference type="OrthoDB" id="9810350at2"/>
<comment type="similarity">
    <text evidence="2 10">Belongs to the MscL family.</text>
</comment>
<accession>A0A1S1RJN1</accession>
<keyword evidence="3 10" id="KW-0813">Transport</keyword>